<name>A0AAD8VYF2_LOLMU</name>
<reference evidence="1" key="1">
    <citation type="submission" date="2023-07" db="EMBL/GenBank/DDBJ databases">
        <title>A chromosome-level genome assembly of Lolium multiflorum.</title>
        <authorList>
            <person name="Chen Y."/>
            <person name="Copetti D."/>
            <person name="Kolliker R."/>
            <person name="Studer B."/>
        </authorList>
    </citation>
    <scope>NUCLEOTIDE SEQUENCE</scope>
    <source>
        <strain evidence="1">02402/16</strain>
        <tissue evidence="1">Leaf</tissue>
    </source>
</reference>
<gene>
    <name evidence="1" type="ORF">QYE76_001274</name>
</gene>
<accession>A0AAD8VYF2</accession>
<comment type="caution">
    <text evidence="1">The sequence shown here is derived from an EMBL/GenBank/DDBJ whole genome shotgun (WGS) entry which is preliminary data.</text>
</comment>
<protein>
    <submittedName>
        <fullName evidence="1">Uncharacterized protein</fullName>
    </submittedName>
</protein>
<sequence length="103" mass="11790">MNAVTGTDQTGKRYWQLIEDKFFKFMLPLSSTPTSSTVHSKNDGIPSRRRVTDELVALSSPPSDTNAGYWNEIAQRRYTDMPASNCKPFTYKHCYAILEHNEK</sequence>
<evidence type="ECO:0000313" key="1">
    <source>
        <dbReference type="EMBL" id="KAK1626959.1"/>
    </source>
</evidence>
<organism evidence="1 2">
    <name type="scientific">Lolium multiflorum</name>
    <name type="common">Italian ryegrass</name>
    <name type="synonym">Lolium perenne subsp. multiflorum</name>
    <dbReference type="NCBI Taxonomy" id="4521"/>
    <lineage>
        <taxon>Eukaryota</taxon>
        <taxon>Viridiplantae</taxon>
        <taxon>Streptophyta</taxon>
        <taxon>Embryophyta</taxon>
        <taxon>Tracheophyta</taxon>
        <taxon>Spermatophyta</taxon>
        <taxon>Magnoliopsida</taxon>
        <taxon>Liliopsida</taxon>
        <taxon>Poales</taxon>
        <taxon>Poaceae</taxon>
        <taxon>BOP clade</taxon>
        <taxon>Pooideae</taxon>
        <taxon>Poodae</taxon>
        <taxon>Poeae</taxon>
        <taxon>Poeae Chloroplast Group 2 (Poeae type)</taxon>
        <taxon>Loliodinae</taxon>
        <taxon>Loliinae</taxon>
        <taxon>Lolium</taxon>
    </lineage>
</organism>
<keyword evidence="2" id="KW-1185">Reference proteome</keyword>
<dbReference type="Proteomes" id="UP001231189">
    <property type="component" value="Unassembled WGS sequence"/>
</dbReference>
<dbReference type="EMBL" id="JAUUTY010000005">
    <property type="protein sequence ID" value="KAK1626959.1"/>
    <property type="molecule type" value="Genomic_DNA"/>
</dbReference>
<evidence type="ECO:0000313" key="2">
    <source>
        <dbReference type="Proteomes" id="UP001231189"/>
    </source>
</evidence>
<proteinExistence type="predicted"/>
<dbReference type="AlphaFoldDB" id="A0AAD8VYF2"/>